<dbReference type="Gene3D" id="6.10.250.730">
    <property type="match status" value="1"/>
</dbReference>
<dbReference type="AlphaFoldDB" id="A0A8I2KLR5"/>
<evidence type="ECO:0000313" key="3">
    <source>
        <dbReference type="Proteomes" id="UP000662259"/>
    </source>
</evidence>
<evidence type="ECO:0000256" key="1">
    <source>
        <dbReference type="SAM" id="MobiDB-lite"/>
    </source>
</evidence>
<gene>
    <name evidence="2" type="ORF">GFL91_28190</name>
</gene>
<dbReference type="Pfam" id="PF06169">
    <property type="entry name" value="DUF982"/>
    <property type="match status" value="1"/>
</dbReference>
<accession>A0A8I2KLR5</accession>
<protein>
    <submittedName>
        <fullName evidence="2">DUF982 domain-containing protein</fullName>
    </submittedName>
</protein>
<evidence type="ECO:0000313" key="2">
    <source>
        <dbReference type="EMBL" id="NKM48765.1"/>
    </source>
</evidence>
<feature type="compositionally biased region" description="Polar residues" evidence="1">
    <location>
        <begin position="103"/>
        <end position="113"/>
    </location>
</feature>
<dbReference type="Proteomes" id="UP000662259">
    <property type="component" value="Unassembled WGS sequence"/>
</dbReference>
<organism evidence="2 3">
    <name type="scientific">Rhizobium leguminosarum bv. viciae</name>
    <dbReference type="NCBI Taxonomy" id="387"/>
    <lineage>
        <taxon>Bacteria</taxon>
        <taxon>Pseudomonadati</taxon>
        <taxon>Pseudomonadota</taxon>
        <taxon>Alphaproteobacteria</taxon>
        <taxon>Hyphomicrobiales</taxon>
        <taxon>Rhizobiaceae</taxon>
        <taxon>Rhizobium/Agrobacterium group</taxon>
        <taxon>Rhizobium</taxon>
    </lineage>
</organism>
<dbReference type="InterPro" id="IPR010385">
    <property type="entry name" value="DUF982"/>
</dbReference>
<dbReference type="RefSeq" id="WP_168277077.1">
    <property type="nucleotide sequence ID" value="NZ_WIEZ01000018.1"/>
</dbReference>
<dbReference type="EMBL" id="WIEZ01000018">
    <property type="protein sequence ID" value="NKM48765.1"/>
    <property type="molecule type" value="Genomic_DNA"/>
</dbReference>
<feature type="compositionally biased region" description="Basic residues" evidence="1">
    <location>
        <begin position="88"/>
        <end position="102"/>
    </location>
</feature>
<name>A0A8I2KLR5_RHILV</name>
<comment type="caution">
    <text evidence="2">The sequence shown here is derived from an EMBL/GenBank/DDBJ whole genome shotgun (WGS) entry which is preliminary data.</text>
</comment>
<reference evidence="2" key="1">
    <citation type="submission" date="2019-10" db="EMBL/GenBank/DDBJ databases">
        <title>Rhizobium leguminosarum symbiovar viciae collection.</title>
        <authorList>
            <person name="Boivin S."/>
            <person name="Lepetit M."/>
        </authorList>
    </citation>
    <scope>NUCLEOTIDE SEQUENCE</scope>
    <source>
        <strain evidence="2">L143</strain>
    </source>
</reference>
<feature type="region of interest" description="Disordered" evidence="1">
    <location>
        <begin position="82"/>
        <end position="113"/>
    </location>
</feature>
<sequence length="113" mass="12445">MPLHDVPWIQPVTIRLQCGLERTFTGAYDALAFLENEWPLWHGERHERAVKTCRGALSGVVPTVIAREAFIAACFKVGVPTVTTPKKTMPKPRPMRAPRGGRSRSQPVGPASS</sequence>
<proteinExistence type="predicted"/>